<organism evidence="7 8">
    <name type="scientific">Engelhardtia mirabilis</name>
    <dbReference type="NCBI Taxonomy" id="2528011"/>
    <lineage>
        <taxon>Bacteria</taxon>
        <taxon>Pseudomonadati</taxon>
        <taxon>Planctomycetota</taxon>
        <taxon>Planctomycetia</taxon>
        <taxon>Planctomycetia incertae sedis</taxon>
        <taxon>Engelhardtia</taxon>
    </lineage>
</organism>
<evidence type="ECO:0000256" key="3">
    <source>
        <dbReference type="ARBA" id="ARBA00022679"/>
    </source>
</evidence>
<evidence type="ECO:0000256" key="1">
    <source>
        <dbReference type="ARBA" id="ARBA00004922"/>
    </source>
</evidence>
<feature type="domain" description="O-GlcNAc transferase C-terminal" evidence="6">
    <location>
        <begin position="443"/>
        <end position="601"/>
    </location>
</feature>
<dbReference type="PANTHER" id="PTHR44835">
    <property type="entry name" value="UDP-N-ACETYLGLUCOSAMINE--PEPTIDE N-ACETYLGLUCOSAMINYLTRANSFERASE SPINDLY-RELATED"/>
    <property type="match status" value="1"/>
</dbReference>
<proteinExistence type="predicted"/>
<keyword evidence="2" id="KW-0328">Glycosyltransferase</keyword>
<dbReference type="Proteomes" id="UP000316921">
    <property type="component" value="Chromosome"/>
</dbReference>
<accession>A0A518BEY6</accession>
<protein>
    <recommendedName>
        <fullName evidence="6">O-GlcNAc transferase C-terminal domain-containing protein</fullName>
    </recommendedName>
</protein>
<evidence type="ECO:0000256" key="2">
    <source>
        <dbReference type="ARBA" id="ARBA00022676"/>
    </source>
</evidence>
<dbReference type="InterPro" id="IPR051939">
    <property type="entry name" value="Glycosyltr_41/O-GlcNAc_trsf"/>
</dbReference>
<keyword evidence="8" id="KW-1185">Reference proteome</keyword>
<name>A0A518BEY6_9BACT</name>
<evidence type="ECO:0000313" key="8">
    <source>
        <dbReference type="Proteomes" id="UP000316921"/>
    </source>
</evidence>
<comment type="pathway">
    <text evidence="1">Protein modification; protein glycosylation.</text>
</comment>
<dbReference type="Pfam" id="PF13844">
    <property type="entry name" value="Glyco_transf_41"/>
    <property type="match status" value="1"/>
</dbReference>
<keyword evidence="4" id="KW-0677">Repeat</keyword>
<dbReference type="KEGG" id="pbap:Pla133_06060"/>
<dbReference type="SUPFAM" id="SSF53756">
    <property type="entry name" value="UDP-Glycosyltransferase/glycogen phosphorylase"/>
    <property type="match status" value="1"/>
</dbReference>
<dbReference type="PANTHER" id="PTHR44835:SF1">
    <property type="entry name" value="PROTEIN O-GLCNAC TRANSFERASE"/>
    <property type="match status" value="1"/>
</dbReference>
<evidence type="ECO:0000259" key="6">
    <source>
        <dbReference type="Pfam" id="PF13844"/>
    </source>
</evidence>
<dbReference type="EMBL" id="CP036287">
    <property type="protein sequence ID" value="QDU65541.1"/>
    <property type="molecule type" value="Genomic_DNA"/>
</dbReference>
<evidence type="ECO:0000256" key="4">
    <source>
        <dbReference type="ARBA" id="ARBA00022737"/>
    </source>
</evidence>
<dbReference type="Gene3D" id="3.40.50.11380">
    <property type="match status" value="1"/>
</dbReference>
<dbReference type="AlphaFoldDB" id="A0A518BEY6"/>
<evidence type="ECO:0000313" key="7">
    <source>
        <dbReference type="EMBL" id="QDU65541.1"/>
    </source>
</evidence>
<sequence length="645" mass="67671">MTMDPKRDAMDRALAASRLQKAWIAGDRASGLDALRELYAPGLRAVLNLGDESARRALRTTLEVATSAVLQFWFGESAAGAWRELLLEGPNGLAVPGLAGNAALLRLAGSAVVDTPGSALDPALFAQAPLDRQARSLAHVCLLTDANSPIDYAGLHQACAPELRGFLASWLLASYLASPEHQLDASALENQRIARDAFARVHGCDAPPIGAQIGFTSLAYRAALDESSPRAFVEALDRSVIGPALAAAGFAPNGSSSHGADVAVMLEAAGAGGKIDRRTGRVTESLRGAGARGVIASEDVERSYKNLPDGWRSESTDVLGLPAASSFQGLAASAAAIRAENLDALVYPHVSLGIANRWLAGQRLARVQISLGADGMTSGSSQMDYIVVGEDLVGDGSEFSEQVITVPGLGLDITAPPTPREPRERALDAEQVLLMSTATHDKLCGPVLDAWNEILKRSGGRAILHFFPSVDDSSAHRIEPHLAAHFEEGSDALLVPFIDRQELTDLLVEGDLYLDTYPYGGLGALVEALCAGMPVVTIEGDCARNRVGAAILRRLGLPEGLIAKSLAEYVEVASALVADASLRIQLRANLTRERVLAALIDPELPRNVGDAIALARQLGPRQSAPGAPLRCADAAAAAQAPRLAS</sequence>
<keyword evidence="5" id="KW-0802">TPR repeat</keyword>
<keyword evidence="3" id="KW-0808">Transferase</keyword>
<gene>
    <name evidence="7" type="ORF">Pla133_06060</name>
</gene>
<dbReference type="Gene3D" id="3.40.50.2000">
    <property type="entry name" value="Glycogen Phosphorylase B"/>
    <property type="match status" value="1"/>
</dbReference>
<reference evidence="7 8" key="1">
    <citation type="submission" date="2019-02" db="EMBL/GenBank/DDBJ databases">
        <title>Deep-cultivation of Planctomycetes and their phenomic and genomic characterization uncovers novel biology.</title>
        <authorList>
            <person name="Wiegand S."/>
            <person name="Jogler M."/>
            <person name="Boedeker C."/>
            <person name="Pinto D."/>
            <person name="Vollmers J."/>
            <person name="Rivas-Marin E."/>
            <person name="Kohn T."/>
            <person name="Peeters S.H."/>
            <person name="Heuer A."/>
            <person name="Rast P."/>
            <person name="Oberbeckmann S."/>
            <person name="Bunk B."/>
            <person name="Jeske O."/>
            <person name="Meyerdierks A."/>
            <person name="Storesund J.E."/>
            <person name="Kallscheuer N."/>
            <person name="Luecker S."/>
            <person name="Lage O.M."/>
            <person name="Pohl T."/>
            <person name="Merkel B.J."/>
            <person name="Hornburger P."/>
            <person name="Mueller R.-W."/>
            <person name="Bruemmer F."/>
            <person name="Labrenz M."/>
            <person name="Spormann A.M."/>
            <person name="Op den Camp H."/>
            <person name="Overmann J."/>
            <person name="Amann R."/>
            <person name="Jetten M.S.M."/>
            <person name="Mascher T."/>
            <person name="Medema M.H."/>
            <person name="Devos D.P."/>
            <person name="Kaster A.-K."/>
            <person name="Ovreas L."/>
            <person name="Rohde M."/>
            <person name="Galperin M.Y."/>
            <person name="Jogler C."/>
        </authorList>
    </citation>
    <scope>NUCLEOTIDE SEQUENCE [LARGE SCALE GENOMIC DNA]</scope>
    <source>
        <strain evidence="7 8">Pla133</strain>
    </source>
</reference>
<evidence type="ECO:0000256" key="5">
    <source>
        <dbReference type="ARBA" id="ARBA00022803"/>
    </source>
</evidence>
<dbReference type="InterPro" id="IPR029489">
    <property type="entry name" value="OGT/SEC/SPY_C"/>
</dbReference>
<dbReference type="GO" id="GO:0016757">
    <property type="term" value="F:glycosyltransferase activity"/>
    <property type="evidence" value="ECO:0007669"/>
    <property type="project" value="UniProtKB-KW"/>
</dbReference>